<protein>
    <submittedName>
        <fullName evidence="3">Enoyl-CoA hydratase-related protein</fullName>
    </submittedName>
</protein>
<evidence type="ECO:0000256" key="1">
    <source>
        <dbReference type="ARBA" id="ARBA00005254"/>
    </source>
</evidence>
<dbReference type="EMBL" id="BSYI01000052">
    <property type="protein sequence ID" value="GMG85127.1"/>
    <property type="molecule type" value="Genomic_DNA"/>
</dbReference>
<dbReference type="SUPFAM" id="SSF52096">
    <property type="entry name" value="ClpP/crotonase"/>
    <property type="match status" value="1"/>
</dbReference>
<dbReference type="Pfam" id="PF00378">
    <property type="entry name" value="ECH_1"/>
    <property type="match status" value="1"/>
</dbReference>
<proteinExistence type="inferred from homology"/>
<sequence length="271" mass="29345">MSFETVTLRKEGRVGLIGLNRPEVLNAINPQMKAEFAEALDRHMADEEVLVVVLHGSGRAFSAGFDLKAGEGAPTEGNLAWRARLRSSFDFIMQVWDAPKPSVAAVHGYCIAGAFELAMACDMIVAEAGTRFGEPEVRFGSGLVAMLLPWMTTPKFAAELMLTGEDRLDAERAERMGLVNRVVPQGEGLAAALALAGQMVAADPVAVRLTRDAMHRGMDIAGMRQALEAALETDVVIEGAVGPQREEFNRIRKAEGLKAALAWRDAQFRKP</sequence>
<dbReference type="PANTHER" id="PTHR43802">
    <property type="entry name" value="ENOYL-COA HYDRATASE"/>
    <property type="match status" value="1"/>
</dbReference>
<reference evidence="3 4" key="1">
    <citation type="submission" date="2023-04" db="EMBL/GenBank/DDBJ databases">
        <title>Marinoamorphus aggregata gen. nov., sp. Nov., isolate from tissue of brittle star Ophioplocus japonicus.</title>
        <authorList>
            <person name="Kawano K."/>
            <person name="Sawayama S."/>
            <person name="Nakagawa S."/>
        </authorList>
    </citation>
    <scope>NUCLEOTIDE SEQUENCE [LARGE SCALE GENOMIC DNA]</scope>
    <source>
        <strain evidence="3 4">NKW23</strain>
    </source>
</reference>
<comment type="similarity">
    <text evidence="1 2">Belongs to the enoyl-CoA hydratase/isomerase family.</text>
</comment>
<keyword evidence="4" id="KW-1185">Reference proteome</keyword>
<dbReference type="Proteomes" id="UP001239909">
    <property type="component" value="Unassembled WGS sequence"/>
</dbReference>
<dbReference type="Gene3D" id="3.90.226.10">
    <property type="entry name" value="2-enoyl-CoA Hydratase, Chain A, domain 1"/>
    <property type="match status" value="1"/>
</dbReference>
<gene>
    <name evidence="3" type="ORF">LNKW23_43430</name>
</gene>
<accession>A0ABQ6LSR9</accession>
<dbReference type="InterPro" id="IPR018376">
    <property type="entry name" value="Enoyl-CoA_hyd/isom_CS"/>
</dbReference>
<evidence type="ECO:0000313" key="3">
    <source>
        <dbReference type="EMBL" id="GMG85127.1"/>
    </source>
</evidence>
<dbReference type="CDD" id="cd06558">
    <property type="entry name" value="crotonase-like"/>
    <property type="match status" value="1"/>
</dbReference>
<dbReference type="PROSITE" id="PS00166">
    <property type="entry name" value="ENOYL_COA_HYDRATASE"/>
    <property type="match status" value="1"/>
</dbReference>
<dbReference type="RefSeq" id="WP_285674387.1">
    <property type="nucleotide sequence ID" value="NZ_BSYI01000052.1"/>
</dbReference>
<dbReference type="InterPro" id="IPR029045">
    <property type="entry name" value="ClpP/crotonase-like_dom_sf"/>
</dbReference>
<organism evidence="3 4">
    <name type="scientific">Paralimibaculum aggregatum</name>
    <dbReference type="NCBI Taxonomy" id="3036245"/>
    <lineage>
        <taxon>Bacteria</taxon>
        <taxon>Pseudomonadati</taxon>
        <taxon>Pseudomonadota</taxon>
        <taxon>Alphaproteobacteria</taxon>
        <taxon>Rhodobacterales</taxon>
        <taxon>Paracoccaceae</taxon>
        <taxon>Paralimibaculum</taxon>
    </lineage>
</organism>
<name>A0ABQ6LSR9_9RHOB</name>
<evidence type="ECO:0000256" key="2">
    <source>
        <dbReference type="RuleBase" id="RU003707"/>
    </source>
</evidence>
<dbReference type="InterPro" id="IPR001753">
    <property type="entry name" value="Enoyl-CoA_hydra/iso"/>
</dbReference>
<dbReference type="PANTHER" id="PTHR43802:SF1">
    <property type="entry name" value="IP11341P-RELATED"/>
    <property type="match status" value="1"/>
</dbReference>
<evidence type="ECO:0000313" key="4">
    <source>
        <dbReference type="Proteomes" id="UP001239909"/>
    </source>
</evidence>
<comment type="caution">
    <text evidence="3">The sequence shown here is derived from an EMBL/GenBank/DDBJ whole genome shotgun (WGS) entry which is preliminary data.</text>
</comment>